<gene>
    <name evidence="1" type="ORF">F8388_015694</name>
</gene>
<dbReference type="SUPFAM" id="SSF57756">
    <property type="entry name" value="Retrovirus zinc finger-like domains"/>
    <property type="match status" value="1"/>
</dbReference>
<dbReference type="AlphaFoldDB" id="A0A7J6HJC2"/>
<dbReference type="PANTHER" id="PTHR31286">
    <property type="entry name" value="GLYCINE-RICH CELL WALL STRUCTURAL PROTEIN 1.8-LIKE"/>
    <property type="match status" value="1"/>
</dbReference>
<organism evidence="1 2">
    <name type="scientific">Cannabis sativa</name>
    <name type="common">Hemp</name>
    <name type="synonym">Marijuana</name>
    <dbReference type="NCBI Taxonomy" id="3483"/>
    <lineage>
        <taxon>Eukaryota</taxon>
        <taxon>Viridiplantae</taxon>
        <taxon>Streptophyta</taxon>
        <taxon>Embryophyta</taxon>
        <taxon>Tracheophyta</taxon>
        <taxon>Spermatophyta</taxon>
        <taxon>Magnoliopsida</taxon>
        <taxon>eudicotyledons</taxon>
        <taxon>Gunneridae</taxon>
        <taxon>Pentapetalae</taxon>
        <taxon>rosids</taxon>
        <taxon>fabids</taxon>
        <taxon>Rosales</taxon>
        <taxon>Cannabaceae</taxon>
        <taxon>Cannabis</taxon>
    </lineage>
</organism>
<proteinExistence type="predicted"/>
<evidence type="ECO:0000313" key="2">
    <source>
        <dbReference type="Proteomes" id="UP000525078"/>
    </source>
</evidence>
<accession>A0A7J6HJC2</accession>
<reference evidence="1 2" key="1">
    <citation type="journal article" date="2020" name="bioRxiv">
        <title>Sequence and annotation of 42 cannabis genomes reveals extensive copy number variation in cannabinoid synthesis and pathogen resistance genes.</title>
        <authorList>
            <person name="Mckernan K.J."/>
            <person name="Helbert Y."/>
            <person name="Kane L.T."/>
            <person name="Ebling H."/>
            <person name="Zhang L."/>
            <person name="Liu B."/>
            <person name="Eaton Z."/>
            <person name="Mclaughlin S."/>
            <person name="Kingan S."/>
            <person name="Baybayan P."/>
            <person name="Concepcion G."/>
            <person name="Jordan M."/>
            <person name="Riva A."/>
            <person name="Barbazuk W."/>
            <person name="Harkins T."/>
        </authorList>
    </citation>
    <scope>NUCLEOTIDE SEQUENCE [LARGE SCALE GENOMIC DNA]</scope>
    <source>
        <strain evidence="2">cv. Jamaican Lion 4</strain>
        <tissue evidence="1">Leaf</tissue>
    </source>
</reference>
<dbReference type="GO" id="GO:0008270">
    <property type="term" value="F:zinc ion binding"/>
    <property type="evidence" value="ECO:0007669"/>
    <property type="project" value="InterPro"/>
</dbReference>
<protein>
    <recommendedName>
        <fullName evidence="3">CCHC-type domain-containing protein</fullName>
    </recommendedName>
</protein>
<dbReference type="InterPro" id="IPR036875">
    <property type="entry name" value="Znf_CCHC_sf"/>
</dbReference>
<dbReference type="GO" id="GO:0003676">
    <property type="term" value="F:nucleic acid binding"/>
    <property type="evidence" value="ECO:0007669"/>
    <property type="project" value="InterPro"/>
</dbReference>
<evidence type="ECO:0008006" key="3">
    <source>
        <dbReference type="Google" id="ProtNLM"/>
    </source>
</evidence>
<comment type="caution">
    <text evidence="1">The sequence shown here is derived from an EMBL/GenBank/DDBJ whole genome shotgun (WGS) entry which is preliminary data.</text>
</comment>
<evidence type="ECO:0000313" key="1">
    <source>
        <dbReference type="EMBL" id="KAF4394788.1"/>
    </source>
</evidence>
<dbReference type="InterPro" id="IPR040256">
    <property type="entry name" value="At4g02000-like"/>
</dbReference>
<name>A0A7J6HJC2_CANSA</name>
<dbReference type="Proteomes" id="UP000525078">
    <property type="component" value="Unassembled WGS sequence"/>
</dbReference>
<sequence length="383" mass="42816">MPQTPDLTMEDLLDRTGNLRIKDEDGWEVNEARESEVGKSCLMGRVWGLAEVDWGVKIKRVTTEAMFMIFSFKNENDLKRIVKKSPWLLNNGVLILQRLSKIPTKWEDELTRFPLAGRVLNLPTKINNSEQYATVSNNSGRGLNDKPMCFSCGQVGHDFSTCANKPEKISGGEGRKSHEEARGAGIIRSRSLRDEIGSGELRKSIQEPVGDFSILDSVRTIGEEQGIDLIDVQRVERDFENEGGSGIKRRADYWDFLNRGNGLEHEFGKRVHRKVFGVQASSKSGISNEGGEWFDIPITFENEFGGDNSSLKGGRKNKVVAKKNKKIHTKLKPPSLTTKKEAAEPIEKTVKDKVPKDISSISNLVSGVILEAVHPVELGRREQ</sequence>
<dbReference type="PANTHER" id="PTHR31286:SF180">
    <property type="entry name" value="OS10G0362600 PROTEIN"/>
    <property type="match status" value="1"/>
</dbReference>
<dbReference type="EMBL" id="JAATIP010000009">
    <property type="protein sequence ID" value="KAF4394788.1"/>
    <property type="molecule type" value="Genomic_DNA"/>
</dbReference>